<dbReference type="PANTHER" id="PTHR24422">
    <property type="entry name" value="CHEMOTAXIS PROTEIN METHYLTRANSFERASE"/>
    <property type="match status" value="1"/>
</dbReference>
<dbReference type="EMBL" id="CP071448">
    <property type="protein sequence ID" value="QSW88403.1"/>
    <property type="molecule type" value="Genomic_DNA"/>
</dbReference>
<protein>
    <recommendedName>
        <fullName evidence="2">histidine kinase</fullName>
        <ecNumber evidence="2">2.7.13.3</ecNumber>
    </recommendedName>
</protein>
<evidence type="ECO:0000256" key="2">
    <source>
        <dbReference type="ARBA" id="ARBA00012438"/>
    </source>
</evidence>
<dbReference type="InterPro" id="IPR003594">
    <property type="entry name" value="HATPase_dom"/>
</dbReference>
<dbReference type="InterPro" id="IPR035909">
    <property type="entry name" value="CheB_C"/>
</dbReference>
<dbReference type="PRINTS" id="PR00996">
    <property type="entry name" value="CHERMTFRASE"/>
</dbReference>
<dbReference type="SUPFAM" id="SSF55785">
    <property type="entry name" value="PYP-like sensor domain (PAS domain)"/>
    <property type="match status" value="1"/>
</dbReference>
<dbReference type="SMART" id="SM00388">
    <property type="entry name" value="HisKA"/>
    <property type="match status" value="1"/>
</dbReference>
<dbReference type="Pfam" id="PF01339">
    <property type="entry name" value="CheB_methylest"/>
    <property type="match status" value="1"/>
</dbReference>
<keyword evidence="7" id="KW-1185">Reference proteome</keyword>
<dbReference type="RefSeq" id="WP_207295606.1">
    <property type="nucleotide sequence ID" value="NZ_CP071448.1"/>
</dbReference>
<dbReference type="SUPFAM" id="SSF53335">
    <property type="entry name" value="S-adenosyl-L-methionine-dependent methyltransferases"/>
    <property type="match status" value="1"/>
</dbReference>
<organism evidence="6 7">
    <name type="scientific">Flavobacterium endoglycinae</name>
    <dbReference type="NCBI Taxonomy" id="2816357"/>
    <lineage>
        <taxon>Bacteria</taxon>
        <taxon>Pseudomonadati</taxon>
        <taxon>Bacteroidota</taxon>
        <taxon>Flavobacteriia</taxon>
        <taxon>Flavobacteriales</taxon>
        <taxon>Flavobacteriaceae</taxon>
        <taxon>Flavobacterium</taxon>
    </lineage>
</organism>
<evidence type="ECO:0000259" key="5">
    <source>
        <dbReference type="PROSITE" id="PS50123"/>
    </source>
</evidence>
<dbReference type="Pfam" id="PF00512">
    <property type="entry name" value="HisKA"/>
    <property type="match status" value="1"/>
</dbReference>
<dbReference type="SMART" id="SM00387">
    <property type="entry name" value="HATPase_c"/>
    <property type="match status" value="1"/>
</dbReference>
<dbReference type="CDD" id="cd00082">
    <property type="entry name" value="HisKA"/>
    <property type="match status" value="1"/>
</dbReference>
<dbReference type="SUPFAM" id="SSF52738">
    <property type="entry name" value="Methylesterase CheB, C-terminal domain"/>
    <property type="match status" value="1"/>
</dbReference>
<feature type="domain" description="Histidine kinase" evidence="4">
    <location>
        <begin position="872"/>
        <end position="1099"/>
    </location>
</feature>
<dbReference type="InterPro" id="IPR050903">
    <property type="entry name" value="Bact_Chemotaxis_MeTrfase"/>
</dbReference>
<dbReference type="Pfam" id="PF01739">
    <property type="entry name" value="CheR"/>
    <property type="match status" value="1"/>
</dbReference>
<dbReference type="Gene3D" id="3.40.50.150">
    <property type="entry name" value="Vaccinia Virus protein VP39"/>
    <property type="match status" value="1"/>
</dbReference>
<dbReference type="NCBIfam" id="TIGR00229">
    <property type="entry name" value="sensory_box"/>
    <property type="match status" value="1"/>
</dbReference>
<gene>
    <name evidence="6" type="ORF">J0383_19370</name>
</gene>
<dbReference type="InterPro" id="IPR022642">
    <property type="entry name" value="CheR_C"/>
</dbReference>
<dbReference type="PROSITE" id="PS50109">
    <property type="entry name" value="HIS_KIN"/>
    <property type="match status" value="1"/>
</dbReference>
<keyword evidence="3" id="KW-0175">Coiled coil</keyword>
<evidence type="ECO:0000313" key="7">
    <source>
        <dbReference type="Proteomes" id="UP000663440"/>
    </source>
</evidence>
<evidence type="ECO:0000259" key="4">
    <source>
        <dbReference type="PROSITE" id="PS50109"/>
    </source>
</evidence>
<dbReference type="Gene3D" id="3.30.565.10">
    <property type="entry name" value="Histidine kinase-like ATPase, C-terminal domain"/>
    <property type="match status" value="1"/>
</dbReference>
<reference evidence="6 7" key="1">
    <citation type="submission" date="2021-03" db="EMBL/GenBank/DDBJ databases">
        <title>Flavobacterium kribbensis sp. nov, an endophytic bacteria, isolated from soybean.</title>
        <authorList>
            <person name="Lee J."/>
            <person name="Seo J."/>
        </authorList>
    </citation>
    <scope>NUCLEOTIDE SEQUENCE [LARGE SCALE GENOMIC DNA]</scope>
    <source>
        <strain evidence="6 7">BB8</strain>
    </source>
</reference>
<dbReference type="InterPro" id="IPR005467">
    <property type="entry name" value="His_kinase_dom"/>
</dbReference>
<evidence type="ECO:0000313" key="6">
    <source>
        <dbReference type="EMBL" id="QSW88403.1"/>
    </source>
</evidence>
<dbReference type="Pfam" id="PF03705">
    <property type="entry name" value="CheR_N"/>
    <property type="match status" value="1"/>
</dbReference>
<dbReference type="InterPro" id="IPR000780">
    <property type="entry name" value="CheR_MeTrfase"/>
</dbReference>
<name>A0ABX7QD14_9FLAO</name>
<dbReference type="InterPro" id="IPR036097">
    <property type="entry name" value="HisK_dim/P_sf"/>
</dbReference>
<dbReference type="InterPro" id="IPR022641">
    <property type="entry name" value="CheR_N"/>
</dbReference>
<dbReference type="SMART" id="SM00138">
    <property type="entry name" value="MeTrc"/>
    <property type="match status" value="1"/>
</dbReference>
<dbReference type="InterPro" id="IPR035965">
    <property type="entry name" value="PAS-like_dom_sf"/>
</dbReference>
<dbReference type="SUPFAM" id="SSF47757">
    <property type="entry name" value="Chemotaxis receptor methyltransferase CheR, N-terminal domain"/>
    <property type="match status" value="1"/>
</dbReference>
<evidence type="ECO:0000256" key="1">
    <source>
        <dbReference type="ARBA" id="ARBA00000085"/>
    </source>
</evidence>
<dbReference type="SUPFAM" id="SSF47384">
    <property type="entry name" value="Homodimeric domain of signal transducing histidine kinase"/>
    <property type="match status" value="1"/>
</dbReference>
<dbReference type="InterPro" id="IPR036890">
    <property type="entry name" value="HATPase_C_sf"/>
</dbReference>
<dbReference type="Proteomes" id="UP000663440">
    <property type="component" value="Chromosome"/>
</dbReference>
<dbReference type="Pfam" id="PF08448">
    <property type="entry name" value="PAS_4"/>
    <property type="match status" value="1"/>
</dbReference>
<proteinExistence type="predicted"/>
<dbReference type="InterPro" id="IPR000014">
    <property type="entry name" value="PAS"/>
</dbReference>
<dbReference type="PANTHER" id="PTHR24422:SF10">
    <property type="entry name" value="CHEMOTAXIS PROTEIN METHYLTRANSFERASE 2"/>
    <property type="match status" value="1"/>
</dbReference>
<dbReference type="InterPro" id="IPR000673">
    <property type="entry name" value="Sig_transdc_resp-reg_Me-estase"/>
</dbReference>
<evidence type="ECO:0000256" key="3">
    <source>
        <dbReference type="SAM" id="Coils"/>
    </source>
</evidence>
<dbReference type="Gene3D" id="1.10.287.130">
    <property type="match status" value="1"/>
</dbReference>
<feature type="coiled-coil region" evidence="3">
    <location>
        <begin position="640"/>
        <end position="720"/>
    </location>
</feature>
<dbReference type="EC" id="2.7.13.3" evidence="2"/>
<dbReference type="SUPFAM" id="SSF55874">
    <property type="entry name" value="ATPase domain of HSP90 chaperone/DNA topoisomerase II/histidine kinase"/>
    <property type="match status" value="1"/>
</dbReference>
<dbReference type="InterPro" id="IPR013656">
    <property type="entry name" value="PAS_4"/>
</dbReference>
<dbReference type="Gene3D" id="3.30.450.20">
    <property type="entry name" value="PAS domain"/>
    <property type="match status" value="1"/>
</dbReference>
<comment type="catalytic activity">
    <reaction evidence="1">
        <text>ATP + protein L-histidine = ADP + protein N-phospho-L-histidine.</text>
        <dbReference type="EC" id="2.7.13.3"/>
    </reaction>
</comment>
<dbReference type="InterPro" id="IPR003661">
    <property type="entry name" value="HisK_dim/P_dom"/>
</dbReference>
<dbReference type="Pfam" id="PF02518">
    <property type="entry name" value="HATPase_c"/>
    <property type="match status" value="1"/>
</dbReference>
<dbReference type="CDD" id="cd00130">
    <property type="entry name" value="PAS"/>
    <property type="match status" value="1"/>
</dbReference>
<dbReference type="Gene3D" id="3.40.50.180">
    <property type="entry name" value="Methylesterase CheB, C-terminal domain"/>
    <property type="match status" value="1"/>
</dbReference>
<feature type="domain" description="CheR-type methyltransferase" evidence="5">
    <location>
        <begin position="210"/>
        <end position="461"/>
    </location>
</feature>
<dbReference type="PROSITE" id="PS50123">
    <property type="entry name" value="CHER"/>
    <property type="match status" value="1"/>
</dbReference>
<dbReference type="InterPro" id="IPR029063">
    <property type="entry name" value="SAM-dependent_MTases_sf"/>
</dbReference>
<accession>A0ABX7QD14</accession>
<sequence>MDNFTEKIFDIRKHSLPVVGVAASIDSLTDVETLLKHLPEKSGMSFILYIVNEQSGNELINKLGQSTTLQTKIMEPGSYLDADTIYLLKSDQTLSHKNGTLTLAARRRGNDSLSEVDHFFVSLALACKEFARGILIFDNITDGLTGLGYIREQGGTAFVHLSEIISADSGNYSTSITEAADFVLNIQDIPAQLQLLESVYDANYSFSYEKGMHILQGDNETYTAILHLLHQKSGNDFSNYRQPTIRRRIARRMVIAKIKTSKDYLVFLKNTPHELDLLFRDLLIPVTDFFRDAQVFKMLPEIVYPRIINRKTNQEPIRIWVAGCSTGEEAYSIAMSLHEFLTEKQISLKVQIFASDISENSIAKARAGVYSRRDVRRVSEQRISRYFTKIENSYHINKEIRDLCIFASHNFIKDPPFAKLDLVSCRNVLIYLDSNLQKKAFKTFHYGLVPEGMLLLGKSESTNYTPGLFEPLVKNLKIFNRLNGIHSKIPISRERFDIVSTAKSKIVKKEFSQPDFQKAAQNFLFDHYTPAGVIVNEKKEIIHFHGDTGPFLLSPQGKPNYNILEMVREGLAFEVRSALLEARKMQQKSTKASIPLKGRNYLADIEVVPLHDGAEEKHYLIVFRKSAKIIGEQSDYEGVKGRAEKRIKTLEKEIEQLREDIKKVTEDQELANEELQSANEELLSTSEELQTLNEELETSAEQLQSNNEELLAMNEELIDRQQQLVFSRLYAEAIIENIREPLVIIDGGLRVKSANASFYTHFSATEESVEGKIIFDTLIGTGNLSDHREQIELSVSKNSKMDNTEVRIIMPSGEEKIMIMNVRPISNIKLGEPLALLAFEDITDLLTTNKILASTNYDLADKNKQLASFTSVASHDLQEPLRKISIFTGMILKNPNNVLSEETLLHIKRILVSAGRMQQLIDDLLMYSKVSKVNEEDFIETDLAEVIGEACDEIDDLIAKKNAVIHLGNFPIIKIIPALIRQVFINLISNSLKYSKEDQVPVITISAASDYDAEKISAPGSSNSYLQISVQDNGIGFPQTAKLRLFDPFFRLHSKEEYEGTGIGLALCKKIMELHAGYITCEGEPDKGSTFYLYFPIFAQNTKTN</sequence>